<dbReference type="CDD" id="cd01144">
    <property type="entry name" value="BtuF"/>
    <property type="match status" value="1"/>
</dbReference>
<evidence type="ECO:0000259" key="1">
    <source>
        <dbReference type="PROSITE" id="PS50983"/>
    </source>
</evidence>
<feature type="domain" description="Fe/B12 periplasmic-binding" evidence="1">
    <location>
        <begin position="7"/>
        <end position="263"/>
    </location>
</feature>
<protein>
    <submittedName>
        <fullName evidence="2">Cobalamin-binding protein</fullName>
    </submittedName>
</protein>
<evidence type="ECO:0000313" key="3">
    <source>
        <dbReference type="Proteomes" id="UP000070186"/>
    </source>
</evidence>
<dbReference type="InterPro" id="IPR002491">
    <property type="entry name" value="ABC_transptr_periplasmic_BD"/>
</dbReference>
<dbReference type="SUPFAM" id="SSF53807">
    <property type="entry name" value="Helical backbone' metal receptor"/>
    <property type="match status" value="1"/>
</dbReference>
<dbReference type="PROSITE" id="PS50983">
    <property type="entry name" value="FE_B12_PBP"/>
    <property type="match status" value="1"/>
</dbReference>
<comment type="caution">
    <text evidence="2">The sequence shown here is derived from an EMBL/GenBank/DDBJ whole genome shotgun (WGS) entry which is preliminary data.</text>
</comment>
<dbReference type="STRING" id="281362.AT959_07565"/>
<accession>A0A133XKQ4</accession>
<dbReference type="InterPro" id="IPR051030">
    <property type="entry name" value="Vitamin_B12-ABC_binding"/>
</dbReference>
<dbReference type="RefSeq" id="WP_066882228.1">
    <property type="nucleotide sequence ID" value="NZ_LODL01000013.1"/>
</dbReference>
<dbReference type="EMBL" id="LODL01000013">
    <property type="protein sequence ID" value="KXB31508.1"/>
    <property type="molecule type" value="Genomic_DNA"/>
</dbReference>
<sequence length="263" mass="28852">MPRLPQRIVCLTTETVEVLYALGEQDRIVGISGYTVRPPQARKEKPKVFAFTSGDIDKILATRPDLVLTFSDLQSEISRDLIKAGVPVYAFNMRSVEDILGMIETVGRLVGAEAKAQEIVAGLEAEIEQTRAIAAERLARTGKKPRVYFEEWDEPLISGIRWASELIEIAGGEDVFAEQARSPLAKDRRPTPEAVIAAAPDIIIGSWCGKHFRPERVAARPGWATIPAVNSGKMHEIKSAVILTPGPVAISEGLPQLLEIFDF</sequence>
<dbReference type="Gene3D" id="3.40.50.1980">
    <property type="entry name" value="Nitrogenase molybdenum iron protein domain"/>
    <property type="match status" value="2"/>
</dbReference>
<dbReference type="Proteomes" id="UP000070186">
    <property type="component" value="Unassembled WGS sequence"/>
</dbReference>
<proteinExistence type="predicted"/>
<dbReference type="Pfam" id="PF01497">
    <property type="entry name" value="Peripla_BP_2"/>
    <property type="match status" value="1"/>
</dbReference>
<organism evidence="2 3">
    <name type="scientific">Dechloromonas denitrificans</name>
    <dbReference type="NCBI Taxonomy" id="281362"/>
    <lineage>
        <taxon>Bacteria</taxon>
        <taxon>Pseudomonadati</taxon>
        <taxon>Pseudomonadota</taxon>
        <taxon>Betaproteobacteria</taxon>
        <taxon>Rhodocyclales</taxon>
        <taxon>Azonexaceae</taxon>
        <taxon>Dechloromonas</taxon>
    </lineage>
</organism>
<keyword evidence="3" id="KW-1185">Reference proteome</keyword>
<dbReference type="PANTHER" id="PTHR42860:SF2">
    <property type="entry name" value="BLL4160 PROTEIN"/>
    <property type="match status" value="1"/>
</dbReference>
<dbReference type="AlphaFoldDB" id="A0A133XKQ4"/>
<dbReference type="PANTHER" id="PTHR42860">
    <property type="entry name" value="VITAMIN B12-BINDING PROTEIN"/>
    <property type="match status" value="1"/>
</dbReference>
<gene>
    <name evidence="2" type="ORF">AT959_07565</name>
</gene>
<evidence type="ECO:0000313" key="2">
    <source>
        <dbReference type="EMBL" id="KXB31508.1"/>
    </source>
</evidence>
<reference evidence="2 3" key="1">
    <citation type="submission" date="2015-12" db="EMBL/GenBank/DDBJ databases">
        <title>Nitrous oxide reduction kinetics distinguish bacteria harboring typical versus atypical NosZ.</title>
        <authorList>
            <person name="Yoon S."/>
            <person name="Nissen S."/>
            <person name="Park D."/>
            <person name="Sanford R.A."/>
            <person name="Loeffler F.E."/>
        </authorList>
    </citation>
    <scope>NUCLEOTIDE SEQUENCE [LARGE SCALE GENOMIC DNA]</scope>
    <source>
        <strain evidence="2 3">ATCC BAA-841</strain>
    </source>
</reference>
<name>A0A133XKQ4_9RHOO</name>